<evidence type="ECO:0000313" key="1">
    <source>
        <dbReference type="EMBL" id="EKM31783.1"/>
    </source>
</evidence>
<comment type="caution">
    <text evidence="1">The sequence shown here is derived from an EMBL/GenBank/DDBJ whole genome shotgun (WGS) entry which is preliminary data.</text>
</comment>
<feature type="non-terminal residue" evidence="1">
    <location>
        <position position="1"/>
    </location>
</feature>
<dbReference type="AlphaFoldDB" id="A0A454CZF5"/>
<protein>
    <submittedName>
        <fullName evidence="1">Uncharacterized protein</fullName>
    </submittedName>
</protein>
<sequence>NTTIRTLPCWTFLRNIEHLHVLLVNTTLPVLSEL</sequence>
<dbReference type="EMBL" id="AJSR01001032">
    <property type="protein sequence ID" value="EKM31783.1"/>
    <property type="molecule type" value="Genomic_DNA"/>
</dbReference>
<accession>A0A454CZF5</accession>
<name>A0A454CZF5_VIBHA</name>
<gene>
    <name evidence="1" type="ORF">VCHENC02_2617B</name>
</gene>
<proteinExistence type="predicted"/>
<dbReference type="Proteomes" id="UP000008367">
    <property type="component" value="Unassembled WGS sequence"/>
</dbReference>
<evidence type="ECO:0000313" key="2">
    <source>
        <dbReference type="Proteomes" id="UP000008367"/>
    </source>
</evidence>
<organism evidence="1 2">
    <name type="scientific">Vibrio harveyi</name>
    <name type="common">Beneckea harveyi</name>
    <dbReference type="NCBI Taxonomy" id="669"/>
    <lineage>
        <taxon>Bacteria</taxon>
        <taxon>Pseudomonadati</taxon>
        <taxon>Pseudomonadota</taxon>
        <taxon>Gammaproteobacteria</taxon>
        <taxon>Vibrionales</taxon>
        <taxon>Vibrionaceae</taxon>
        <taxon>Vibrio</taxon>
    </lineage>
</organism>
<reference evidence="1 2" key="1">
    <citation type="submission" date="2012-10" db="EMBL/GenBank/DDBJ databases">
        <title>Genome sequence of Vibrio Cholerae HENC-02.</title>
        <authorList>
            <person name="Eppinger M."/>
            <person name="Hasan N.A."/>
            <person name="Sengamalay N."/>
            <person name="Hine E."/>
            <person name="Su Q."/>
            <person name="Daugherty S.C."/>
            <person name="Young S."/>
            <person name="Sadzewicz L."/>
            <person name="Tallon L."/>
            <person name="Cebula T.A."/>
            <person name="Ravel J."/>
            <person name="Colwell R.R."/>
        </authorList>
    </citation>
    <scope>NUCLEOTIDE SEQUENCE [LARGE SCALE GENOMIC DNA]</scope>
    <source>
        <strain evidence="1 2">HENC-02</strain>
    </source>
</reference>